<organism evidence="1 2">
    <name type="scientific">Mucisphaera calidilacus</name>
    <dbReference type="NCBI Taxonomy" id="2527982"/>
    <lineage>
        <taxon>Bacteria</taxon>
        <taxon>Pseudomonadati</taxon>
        <taxon>Planctomycetota</taxon>
        <taxon>Phycisphaerae</taxon>
        <taxon>Phycisphaerales</taxon>
        <taxon>Phycisphaeraceae</taxon>
        <taxon>Mucisphaera</taxon>
    </lineage>
</organism>
<dbReference type="SUPFAM" id="SSF158997">
    <property type="entry name" value="Trm112p-like"/>
    <property type="match status" value="1"/>
</dbReference>
<dbReference type="InterPro" id="IPR005651">
    <property type="entry name" value="Trm112-like"/>
</dbReference>
<gene>
    <name evidence="1" type="ORF">Pan265_27760</name>
</gene>
<evidence type="ECO:0000313" key="2">
    <source>
        <dbReference type="Proteomes" id="UP000320386"/>
    </source>
</evidence>
<name>A0A518C115_9BACT</name>
<protein>
    <submittedName>
        <fullName evidence="1">Uncharacterized protein</fullName>
    </submittedName>
</protein>
<sequence>MSDDSLDNWVAVLRCPVTGERLRREGEALVSEQSGLRYPIEDGLPMLLSEHAVINPE</sequence>
<dbReference type="Gene3D" id="2.20.25.10">
    <property type="match status" value="1"/>
</dbReference>
<dbReference type="EMBL" id="CP036280">
    <property type="protein sequence ID" value="QDU72900.1"/>
    <property type="molecule type" value="Genomic_DNA"/>
</dbReference>
<dbReference type="RefSeq" id="WP_145447049.1">
    <property type="nucleotide sequence ID" value="NZ_CP036280.1"/>
</dbReference>
<dbReference type="AlphaFoldDB" id="A0A518C115"/>
<dbReference type="KEGG" id="mcad:Pan265_27760"/>
<dbReference type="Proteomes" id="UP000320386">
    <property type="component" value="Chromosome"/>
</dbReference>
<dbReference type="OrthoDB" id="9812205at2"/>
<reference evidence="1 2" key="1">
    <citation type="submission" date="2019-02" db="EMBL/GenBank/DDBJ databases">
        <title>Deep-cultivation of Planctomycetes and their phenomic and genomic characterization uncovers novel biology.</title>
        <authorList>
            <person name="Wiegand S."/>
            <person name="Jogler M."/>
            <person name="Boedeker C."/>
            <person name="Pinto D."/>
            <person name="Vollmers J."/>
            <person name="Rivas-Marin E."/>
            <person name="Kohn T."/>
            <person name="Peeters S.H."/>
            <person name="Heuer A."/>
            <person name="Rast P."/>
            <person name="Oberbeckmann S."/>
            <person name="Bunk B."/>
            <person name="Jeske O."/>
            <person name="Meyerdierks A."/>
            <person name="Storesund J.E."/>
            <person name="Kallscheuer N."/>
            <person name="Luecker S."/>
            <person name="Lage O.M."/>
            <person name="Pohl T."/>
            <person name="Merkel B.J."/>
            <person name="Hornburger P."/>
            <person name="Mueller R.-W."/>
            <person name="Bruemmer F."/>
            <person name="Labrenz M."/>
            <person name="Spormann A.M."/>
            <person name="Op den Camp H."/>
            <person name="Overmann J."/>
            <person name="Amann R."/>
            <person name="Jetten M.S.M."/>
            <person name="Mascher T."/>
            <person name="Medema M.H."/>
            <person name="Devos D.P."/>
            <person name="Kaster A.-K."/>
            <person name="Ovreas L."/>
            <person name="Rohde M."/>
            <person name="Galperin M.Y."/>
            <person name="Jogler C."/>
        </authorList>
    </citation>
    <scope>NUCLEOTIDE SEQUENCE [LARGE SCALE GENOMIC DNA]</scope>
    <source>
        <strain evidence="1 2">Pan265</strain>
    </source>
</reference>
<dbReference type="Pfam" id="PF03966">
    <property type="entry name" value="Trm112p"/>
    <property type="match status" value="1"/>
</dbReference>
<proteinExistence type="predicted"/>
<keyword evidence="2" id="KW-1185">Reference proteome</keyword>
<evidence type="ECO:0000313" key="1">
    <source>
        <dbReference type="EMBL" id="QDU72900.1"/>
    </source>
</evidence>
<accession>A0A518C115</accession>